<dbReference type="GO" id="GO:0051539">
    <property type="term" value="F:4 iron, 4 sulfur cluster binding"/>
    <property type="evidence" value="ECO:0007669"/>
    <property type="project" value="UniProtKB-UniRule"/>
</dbReference>
<dbReference type="GO" id="GO:0046872">
    <property type="term" value="F:metal ion binding"/>
    <property type="evidence" value="ECO:0007669"/>
    <property type="project" value="UniProtKB-UniRule"/>
</dbReference>
<keyword evidence="8 11" id="KW-0408">Iron</keyword>
<evidence type="ECO:0000256" key="10">
    <source>
        <dbReference type="ARBA" id="ARBA00051661"/>
    </source>
</evidence>
<dbReference type="EMBL" id="CP001719">
    <property type="protein sequence ID" value="ADC47537.1"/>
    <property type="molecule type" value="Genomic_DNA"/>
</dbReference>
<comment type="similarity">
    <text evidence="2 11">Belongs to the methylthiotransferase family. CDKAL1 subfamily.</text>
</comment>
<dbReference type="InterPro" id="IPR023404">
    <property type="entry name" value="rSAM_horseshoe"/>
</dbReference>
<dbReference type="PANTHER" id="PTHR11918:SF45">
    <property type="entry name" value="THREONYLCARBAMOYLADENOSINE TRNA METHYLTHIOTRANSFERASE"/>
    <property type="match status" value="1"/>
</dbReference>
<dbReference type="Gene3D" id="3.80.30.20">
    <property type="entry name" value="tm_1862 like domain"/>
    <property type="match status" value="1"/>
</dbReference>
<keyword evidence="9 11" id="KW-0411">Iron-sulfur</keyword>
<evidence type="ECO:0000256" key="2">
    <source>
        <dbReference type="ARBA" id="ARBA00008616"/>
    </source>
</evidence>
<keyword evidence="4 11" id="KW-0808">Transferase</keyword>
<dbReference type="SFLD" id="SFLDS00029">
    <property type="entry name" value="Radical_SAM"/>
    <property type="match status" value="1"/>
</dbReference>
<dbReference type="InterPro" id="IPR002792">
    <property type="entry name" value="TRAM_dom"/>
</dbReference>
<reference evidence="15 16" key="1">
    <citation type="journal article" date="2010" name="PLoS ONE">
        <title>The genome sequence of the rumen methanogen Methanobrevibacter ruminantium reveals new possibilities for controlling ruminant methane emissions.</title>
        <authorList>
            <person name="Leahy S.C."/>
            <person name="Kelly W.J."/>
            <person name="Altermann E."/>
            <person name="Ronimus R.S."/>
            <person name="Yeoman C.J."/>
            <person name="Pacheco D.M."/>
            <person name="Li D."/>
            <person name="Kong Z."/>
            <person name="McTavish S."/>
            <person name="Sang C."/>
            <person name="Lambie S.C."/>
            <person name="Janssen P.H."/>
            <person name="Dey D."/>
            <person name="Attwood G.T."/>
        </authorList>
    </citation>
    <scope>NUCLEOTIDE SEQUENCE [LARGE SCALE GENOMIC DNA]</scope>
    <source>
        <strain evidence="16">ATCC 35063 / DSM 1093 / JCM 13430 / OCM 146 / M1</strain>
    </source>
</reference>
<dbReference type="EC" id="2.8.4.5" evidence="11"/>
<dbReference type="NCBIfam" id="TIGR01578">
    <property type="entry name" value="MiaB-like-B"/>
    <property type="match status" value="1"/>
</dbReference>
<protein>
    <recommendedName>
        <fullName evidence="11">tRNA-t(6)A37 methylthiotransferase</fullName>
        <ecNumber evidence="11">2.8.4.5</ecNumber>
    </recommendedName>
</protein>
<gene>
    <name evidence="15" type="ordered locus">mru_1687</name>
</gene>
<dbReference type="InterPro" id="IPR038135">
    <property type="entry name" value="Methylthiotransferase_N_sf"/>
</dbReference>
<evidence type="ECO:0000259" key="14">
    <source>
        <dbReference type="PROSITE" id="PS51918"/>
    </source>
</evidence>
<comment type="cofactor">
    <cofactor evidence="11">
        <name>[4Fe-4S] cluster</name>
        <dbReference type="ChEBI" id="CHEBI:49883"/>
    </cofactor>
    <text evidence="11">Binds 1 or 2 [4Fe-4S] cluster. One cluster is coordinated with 3 cysteines and an exchangeable S-adenosyl-L-methionine.</text>
</comment>
<evidence type="ECO:0000256" key="11">
    <source>
        <dbReference type="RuleBase" id="RU368081"/>
    </source>
</evidence>
<dbReference type="PANTHER" id="PTHR11918">
    <property type="entry name" value="RADICAL SAM PROTEINS"/>
    <property type="match status" value="1"/>
</dbReference>
<dbReference type="HOGENOM" id="CLU_018697_4_2_2"/>
<dbReference type="Gene3D" id="3.40.50.12160">
    <property type="entry name" value="Methylthiotransferase, N-terminal domain"/>
    <property type="match status" value="1"/>
</dbReference>
<dbReference type="InterPro" id="IPR006638">
    <property type="entry name" value="Elp3/MiaA/NifB-like_rSAM"/>
</dbReference>
<proteinExistence type="inferred from homology"/>
<keyword evidence="5 11" id="KW-0949">S-adenosyl-L-methionine</keyword>
<dbReference type="InterPro" id="IPR007197">
    <property type="entry name" value="rSAM"/>
</dbReference>
<dbReference type="InterPro" id="IPR005839">
    <property type="entry name" value="Methylthiotransferase"/>
</dbReference>
<accession>D3DYY7</accession>
<name>D3DYY7_METRM</name>
<sequence length="428" mass="48270">MDNMKVFIETYGCTFNQADSEIMAGILNENNIGLVSTEEEADAIIVNTCYVKLPTESKVINRIKNLQKQYPDKKIIVGGCMVEVDPKKLEAIGPNCSWIGPHQLNKTADVVKSTIGGEIVREFGFSDEPKVCVPKIRKDPYIHVIQICEGCLGACTYCCTRFARGHLNSYPIKDIVEEARLAIEDGCVEIELTAQDTSAFGKDTGEKLSDLIKEVASLDGDFRVRVGMMHPRNIGNDLDNLIEAFKMEKVYDFIHLPIQSGSDKVLREMGRNHTVDDYKNIVYSFKQAIPDITIATDIIIGYPTETEEDFMKTAELIREIKFNLIHLSKYQHREGAISSSLDNIPFDDMKRRSKYLSEIKFEMLEEENKFLQDREMDALVVEKGSKGGFIAKTNSYIPVVVQDVNLGEFIKVHIDKTTGTYLIGHKID</sequence>
<keyword evidence="7 11" id="KW-0479">Metal-binding</keyword>
<comment type="catalytic activity">
    <reaction evidence="10 11">
        <text>N(6)-L-threonylcarbamoyladenosine(37) in tRNA + (sulfur carrier)-SH + AH2 + 2 S-adenosyl-L-methionine = 2-methylsulfanyl-N(6)-L-threonylcarbamoyladenosine(37) in tRNA + (sulfur carrier)-H + 5'-deoxyadenosine + L-methionine + A + S-adenosyl-L-homocysteine + 2 H(+)</text>
        <dbReference type="Rhea" id="RHEA:37075"/>
        <dbReference type="Rhea" id="RHEA-COMP:10163"/>
        <dbReference type="Rhea" id="RHEA-COMP:11092"/>
        <dbReference type="Rhea" id="RHEA-COMP:14737"/>
        <dbReference type="Rhea" id="RHEA-COMP:14739"/>
        <dbReference type="ChEBI" id="CHEBI:13193"/>
        <dbReference type="ChEBI" id="CHEBI:15378"/>
        <dbReference type="ChEBI" id="CHEBI:17319"/>
        <dbReference type="ChEBI" id="CHEBI:17499"/>
        <dbReference type="ChEBI" id="CHEBI:29917"/>
        <dbReference type="ChEBI" id="CHEBI:57844"/>
        <dbReference type="ChEBI" id="CHEBI:57856"/>
        <dbReference type="ChEBI" id="CHEBI:59789"/>
        <dbReference type="ChEBI" id="CHEBI:64428"/>
        <dbReference type="ChEBI" id="CHEBI:74418"/>
        <dbReference type="ChEBI" id="CHEBI:74420"/>
        <dbReference type="EC" id="2.8.4.5"/>
    </reaction>
</comment>
<evidence type="ECO:0000313" key="15">
    <source>
        <dbReference type="EMBL" id="ADC47537.1"/>
    </source>
</evidence>
<evidence type="ECO:0000256" key="1">
    <source>
        <dbReference type="ARBA" id="ARBA00002399"/>
    </source>
</evidence>
<dbReference type="PROSITE" id="PS50926">
    <property type="entry name" value="TRAM"/>
    <property type="match status" value="1"/>
</dbReference>
<keyword evidence="16" id="KW-1185">Reference proteome</keyword>
<dbReference type="STRING" id="634498.mru_1687"/>
<dbReference type="InterPro" id="IPR006466">
    <property type="entry name" value="MiaB-like_arc_euk"/>
</dbReference>
<evidence type="ECO:0000259" key="13">
    <source>
        <dbReference type="PROSITE" id="PS51449"/>
    </source>
</evidence>
<evidence type="ECO:0000313" key="16">
    <source>
        <dbReference type="Proteomes" id="UP000008680"/>
    </source>
</evidence>
<dbReference type="KEGG" id="mru:mru_1687"/>
<dbReference type="SMART" id="SM00729">
    <property type="entry name" value="Elp3"/>
    <property type="match status" value="1"/>
</dbReference>
<dbReference type="FunFam" id="3.40.50.12160:FF:000003">
    <property type="entry name" value="CDK5 regulatory subunit-associated protein 1"/>
    <property type="match status" value="1"/>
</dbReference>
<evidence type="ECO:0000256" key="5">
    <source>
        <dbReference type="ARBA" id="ARBA00022691"/>
    </source>
</evidence>
<evidence type="ECO:0000256" key="8">
    <source>
        <dbReference type="ARBA" id="ARBA00023004"/>
    </source>
</evidence>
<feature type="domain" description="Radical SAM core" evidence="14">
    <location>
        <begin position="137"/>
        <end position="366"/>
    </location>
</feature>
<dbReference type="GO" id="GO:0035598">
    <property type="term" value="F:tRNA (N(6)-L-threonylcarbamoyladenosine(37)-C(2))-methylthiotransferase activity"/>
    <property type="evidence" value="ECO:0007669"/>
    <property type="project" value="UniProtKB-UniRule"/>
</dbReference>
<evidence type="ECO:0000256" key="7">
    <source>
        <dbReference type="ARBA" id="ARBA00022723"/>
    </source>
</evidence>
<feature type="domain" description="TRAM" evidence="12">
    <location>
        <begin position="369"/>
        <end position="428"/>
    </location>
</feature>
<evidence type="ECO:0000256" key="4">
    <source>
        <dbReference type="ARBA" id="ARBA00022679"/>
    </source>
</evidence>
<dbReference type="FunFam" id="3.80.30.20:FF:000002">
    <property type="entry name" value="threonylcarbamoyladenosine tRNA methylthiotransferase isoform X2"/>
    <property type="match status" value="1"/>
</dbReference>
<dbReference type="SUPFAM" id="SSF102114">
    <property type="entry name" value="Radical SAM enzymes"/>
    <property type="match status" value="1"/>
</dbReference>
<dbReference type="PROSITE" id="PS51918">
    <property type="entry name" value="RADICAL_SAM"/>
    <property type="match status" value="1"/>
</dbReference>
<dbReference type="SFLD" id="SFLDG01061">
    <property type="entry name" value="methylthiotransferase"/>
    <property type="match status" value="1"/>
</dbReference>
<dbReference type="Proteomes" id="UP000008680">
    <property type="component" value="Chromosome"/>
</dbReference>
<evidence type="ECO:0000259" key="12">
    <source>
        <dbReference type="PROSITE" id="PS50926"/>
    </source>
</evidence>
<dbReference type="Pfam" id="PF00919">
    <property type="entry name" value="UPF0004"/>
    <property type="match status" value="1"/>
</dbReference>
<dbReference type="PROSITE" id="PS01278">
    <property type="entry name" value="MTTASE_RADICAL"/>
    <property type="match status" value="1"/>
</dbReference>
<keyword evidence="3 11" id="KW-0004">4Fe-4S</keyword>
<evidence type="ECO:0000256" key="3">
    <source>
        <dbReference type="ARBA" id="ARBA00022485"/>
    </source>
</evidence>
<dbReference type="PATRIC" id="fig|634498.28.peg.1688"/>
<dbReference type="eggNOG" id="arCOG01358">
    <property type="taxonomic scope" value="Archaea"/>
</dbReference>
<evidence type="ECO:0000256" key="9">
    <source>
        <dbReference type="ARBA" id="ARBA00023014"/>
    </source>
</evidence>
<feature type="domain" description="MTTase N-terminal" evidence="13">
    <location>
        <begin position="4"/>
        <end position="116"/>
    </location>
</feature>
<keyword evidence="6 11" id="KW-0819">tRNA processing</keyword>
<organism evidence="15 16">
    <name type="scientific">Methanobrevibacter ruminantium (strain ATCC 35063 / DSM 1093 / JCM 13430 / OCM 146 / M1)</name>
    <name type="common">Methanobacterium ruminantium</name>
    <dbReference type="NCBI Taxonomy" id="634498"/>
    <lineage>
        <taxon>Archaea</taxon>
        <taxon>Methanobacteriati</taxon>
        <taxon>Methanobacteriota</taxon>
        <taxon>Methanomada group</taxon>
        <taxon>Methanobacteria</taxon>
        <taxon>Methanobacteriales</taxon>
        <taxon>Methanobacteriaceae</taxon>
        <taxon>Methanobrevibacter</taxon>
    </lineage>
</organism>
<dbReference type="InterPro" id="IPR058240">
    <property type="entry name" value="rSAM_sf"/>
</dbReference>
<dbReference type="Pfam" id="PF01938">
    <property type="entry name" value="TRAM"/>
    <property type="match status" value="1"/>
</dbReference>
<evidence type="ECO:0000256" key="6">
    <source>
        <dbReference type="ARBA" id="ARBA00022694"/>
    </source>
</evidence>
<dbReference type="InterPro" id="IPR013848">
    <property type="entry name" value="Methylthiotransferase_N"/>
</dbReference>
<dbReference type="InterPro" id="IPR020612">
    <property type="entry name" value="Methylthiotransferase_CS"/>
</dbReference>
<dbReference type="NCBIfam" id="TIGR00089">
    <property type="entry name" value="MiaB/RimO family radical SAM methylthiotransferase"/>
    <property type="match status" value="1"/>
</dbReference>
<dbReference type="Pfam" id="PF04055">
    <property type="entry name" value="Radical_SAM"/>
    <property type="match status" value="1"/>
</dbReference>
<comment type="function">
    <text evidence="1 11">Catalyzes the methylthiolation of N6-threonylcarbamoyladenosine (t(6)A), leading to the formation of 2-methylthio-N6-threonylcarbamoyladenosine (ms(2)t(6)A) at position 37 in tRNAs that read codons beginning with adenine.</text>
</comment>
<dbReference type="AlphaFoldDB" id="D3DYY7"/>
<dbReference type="SFLD" id="SFLDG01082">
    <property type="entry name" value="B12-binding_domain_containing"/>
    <property type="match status" value="1"/>
</dbReference>
<dbReference type="PROSITE" id="PS51449">
    <property type="entry name" value="MTTASE_N"/>
    <property type="match status" value="1"/>
</dbReference>